<proteinExistence type="inferred from homology"/>
<dbReference type="GO" id="GO:0010333">
    <property type="term" value="F:terpene synthase activity"/>
    <property type="evidence" value="ECO:0007669"/>
    <property type="project" value="InterPro"/>
</dbReference>
<dbReference type="PANTHER" id="PTHR35201">
    <property type="entry name" value="TERPENE SYNTHASE"/>
    <property type="match status" value="1"/>
</dbReference>
<evidence type="ECO:0000256" key="3">
    <source>
        <dbReference type="ARBA" id="ARBA00022723"/>
    </source>
</evidence>
<name>A0A167NCN3_CALVF</name>
<dbReference type="Pfam" id="PF19086">
    <property type="entry name" value="Terpene_syn_C_2"/>
    <property type="match status" value="1"/>
</dbReference>
<dbReference type="EC" id="4.2.3.-" evidence="6"/>
<evidence type="ECO:0000256" key="1">
    <source>
        <dbReference type="ARBA" id="ARBA00001946"/>
    </source>
</evidence>
<dbReference type="AlphaFoldDB" id="A0A167NCN3"/>
<keyword evidence="5 6" id="KW-0456">Lyase</keyword>
<comment type="similarity">
    <text evidence="2 6">Belongs to the terpene synthase family.</text>
</comment>
<sequence length="332" mass="37596">MPHSTPETITIPDLLSYCDFPLSTNTNIKQCSLATDKWMLSVSILSDERKAAVTGIEVGLLASTAYPNCDLPILRGCADFLHWLFHMDDLTDDMGMKDASQVAVIVLDVLSFPDNFWTRMLPDCGHRVRARFIEATAVFFQGVSRQSKLRAKEAIPSVEQFLVLRRDDGGLKPCFALIEYAAGIDLPEKVMKHSVIKRLQTEANDLVVWSNDIFSFNKEQARGDRNNLVAVAMKEKAFAMQEAIDFVGEMCHARLRDFAEDRKKLPSWGNPIDRDVAAYVQGLADWVVATFHWSFASRRYFGDKGEEIKRHRVVELLPSRVPKISQQQRNIS</sequence>
<dbReference type="GO" id="GO:0008299">
    <property type="term" value="P:isoprenoid biosynthetic process"/>
    <property type="evidence" value="ECO:0007669"/>
    <property type="project" value="UniProtKB-ARBA"/>
</dbReference>
<dbReference type="STRING" id="1330018.A0A167NCN3"/>
<keyword evidence="4 6" id="KW-0460">Magnesium</keyword>
<evidence type="ECO:0000313" key="7">
    <source>
        <dbReference type="EMBL" id="KZO97574.1"/>
    </source>
</evidence>
<dbReference type="Gene3D" id="1.10.600.10">
    <property type="entry name" value="Farnesyl Diphosphate Synthase"/>
    <property type="match status" value="1"/>
</dbReference>
<evidence type="ECO:0000256" key="4">
    <source>
        <dbReference type="ARBA" id="ARBA00022842"/>
    </source>
</evidence>
<dbReference type="SUPFAM" id="SSF48576">
    <property type="entry name" value="Terpenoid synthases"/>
    <property type="match status" value="1"/>
</dbReference>
<evidence type="ECO:0000256" key="5">
    <source>
        <dbReference type="ARBA" id="ARBA00023239"/>
    </source>
</evidence>
<protein>
    <recommendedName>
        <fullName evidence="6">Terpene synthase</fullName>
        <ecNumber evidence="6">4.2.3.-</ecNumber>
    </recommendedName>
</protein>
<dbReference type="EMBL" id="KV417279">
    <property type="protein sequence ID" value="KZO97574.1"/>
    <property type="molecule type" value="Genomic_DNA"/>
</dbReference>
<dbReference type="PANTHER" id="PTHR35201:SF4">
    <property type="entry name" value="BETA-PINACENE SYNTHASE-RELATED"/>
    <property type="match status" value="1"/>
</dbReference>
<dbReference type="InterPro" id="IPR008949">
    <property type="entry name" value="Isoprenoid_synthase_dom_sf"/>
</dbReference>
<gene>
    <name evidence="7" type="ORF">CALVIDRAFT_549316</name>
</gene>
<dbReference type="GO" id="GO:0046872">
    <property type="term" value="F:metal ion binding"/>
    <property type="evidence" value="ECO:0007669"/>
    <property type="project" value="UniProtKB-KW"/>
</dbReference>
<dbReference type="InterPro" id="IPR034686">
    <property type="entry name" value="Terpene_cyclase-like_2"/>
</dbReference>
<reference evidence="7 8" key="1">
    <citation type="journal article" date="2016" name="Mol. Biol. Evol.">
        <title>Comparative Genomics of Early-Diverging Mushroom-Forming Fungi Provides Insights into the Origins of Lignocellulose Decay Capabilities.</title>
        <authorList>
            <person name="Nagy L.G."/>
            <person name="Riley R."/>
            <person name="Tritt A."/>
            <person name="Adam C."/>
            <person name="Daum C."/>
            <person name="Floudas D."/>
            <person name="Sun H."/>
            <person name="Yadav J.S."/>
            <person name="Pangilinan J."/>
            <person name="Larsson K.H."/>
            <person name="Matsuura K."/>
            <person name="Barry K."/>
            <person name="Labutti K."/>
            <person name="Kuo R."/>
            <person name="Ohm R.A."/>
            <person name="Bhattacharya S.S."/>
            <person name="Shirouzu T."/>
            <person name="Yoshinaga Y."/>
            <person name="Martin F.M."/>
            <person name="Grigoriev I.V."/>
            <person name="Hibbett D.S."/>
        </authorList>
    </citation>
    <scope>NUCLEOTIDE SEQUENCE [LARGE SCALE GENOMIC DNA]</scope>
    <source>
        <strain evidence="7 8">TUFC12733</strain>
    </source>
</reference>
<dbReference type="SFLD" id="SFLDG01020">
    <property type="entry name" value="Terpene_Cyclase_Like_2"/>
    <property type="match status" value="1"/>
</dbReference>
<dbReference type="Proteomes" id="UP000076738">
    <property type="component" value="Unassembled WGS sequence"/>
</dbReference>
<evidence type="ECO:0000256" key="2">
    <source>
        <dbReference type="ARBA" id="ARBA00006333"/>
    </source>
</evidence>
<dbReference type="OrthoDB" id="2861623at2759"/>
<evidence type="ECO:0000256" key="6">
    <source>
        <dbReference type="RuleBase" id="RU366034"/>
    </source>
</evidence>
<dbReference type="SFLD" id="SFLDS00005">
    <property type="entry name" value="Isoprenoid_Synthase_Type_I"/>
    <property type="match status" value="1"/>
</dbReference>
<accession>A0A167NCN3</accession>
<evidence type="ECO:0000313" key="8">
    <source>
        <dbReference type="Proteomes" id="UP000076738"/>
    </source>
</evidence>
<organism evidence="7 8">
    <name type="scientific">Calocera viscosa (strain TUFC12733)</name>
    <dbReference type="NCBI Taxonomy" id="1330018"/>
    <lineage>
        <taxon>Eukaryota</taxon>
        <taxon>Fungi</taxon>
        <taxon>Dikarya</taxon>
        <taxon>Basidiomycota</taxon>
        <taxon>Agaricomycotina</taxon>
        <taxon>Dacrymycetes</taxon>
        <taxon>Dacrymycetales</taxon>
        <taxon>Dacrymycetaceae</taxon>
        <taxon>Calocera</taxon>
    </lineage>
</organism>
<keyword evidence="8" id="KW-1185">Reference proteome</keyword>
<comment type="cofactor">
    <cofactor evidence="1 6">
        <name>Mg(2+)</name>
        <dbReference type="ChEBI" id="CHEBI:18420"/>
    </cofactor>
</comment>
<keyword evidence="3 6" id="KW-0479">Metal-binding</keyword>